<dbReference type="EC" id="2.7.11.1" evidence="1"/>
<dbReference type="CDD" id="cd14014">
    <property type="entry name" value="STKc_PknB_like"/>
    <property type="match status" value="1"/>
</dbReference>
<dbReference type="Pfam" id="PF00069">
    <property type="entry name" value="Pkinase"/>
    <property type="match status" value="1"/>
</dbReference>
<keyword evidence="2" id="KW-0723">Serine/threonine-protein kinase</keyword>
<name>A0ABX3EMC0_9BACL</name>
<evidence type="ECO:0000256" key="9">
    <source>
        <dbReference type="PROSITE-ProRule" id="PRU10141"/>
    </source>
</evidence>
<dbReference type="PROSITE" id="PS50011">
    <property type="entry name" value="PROTEIN_KINASE_DOM"/>
    <property type="match status" value="1"/>
</dbReference>
<accession>A0ABX3EMC0</accession>
<dbReference type="InterPro" id="IPR011009">
    <property type="entry name" value="Kinase-like_dom_sf"/>
</dbReference>
<comment type="catalytic activity">
    <reaction evidence="7">
        <text>L-threonyl-[protein] + ATP = O-phospho-L-threonyl-[protein] + ADP + H(+)</text>
        <dbReference type="Rhea" id="RHEA:46608"/>
        <dbReference type="Rhea" id="RHEA-COMP:11060"/>
        <dbReference type="Rhea" id="RHEA-COMP:11605"/>
        <dbReference type="ChEBI" id="CHEBI:15378"/>
        <dbReference type="ChEBI" id="CHEBI:30013"/>
        <dbReference type="ChEBI" id="CHEBI:30616"/>
        <dbReference type="ChEBI" id="CHEBI:61977"/>
        <dbReference type="ChEBI" id="CHEBI:456216"/>
        <dbReference type="EC" id="2.7.11.1"/>
    </reaction>
</comment>
<dbReference type="SUPFAM" id="SSF56112">
    <property type="entry name" value="Protein kinase-like (PK-like)"/>
    <property type="match status" value="1"/>
</dbReference>
<dbReference type="SMART" id="SM00220">
    <property type="entry name" value="S_TKc"/>
    <property type="match status" value="1"/>
</dbReference>
<evidence type="ECO:0000313" key="12">
    <source>
        <dbReference type="Proteomes" id="UP000186058"/>
    </source>
</evidence>
<evidence type="ECO:0000313" key="11">
    <source>
        <dbReference type="EMBL" id="OKP84715.1"/>
    </source>
</evidence>
<keyword evidence="3" id="KW-0808">Transferase</keyword>
<organism evidence="11 12">
    <name type="scientific">Paenibacillus helianthi</name>
    <dbReference type="NCBI Taxonomy" id="1349432"/>
    <lineage>
        <taxon>Bacteria</taxon>
        <taxon>Bacillati</taxon>
        <taxon>Bacillota</taxon>
        <taxon>Bacilli</taxon>
        <taxon>Bacillales</taxon>
        <taxon>Paenibacillaceae</taxon>
        <taxon>Paenibacillus</taxon>
    </lineage>
</organism>
<reference evidence="11 12" key="1">
    <citation type="submission" date="2016-03" db="EMBL/GenBank/DDBJ databases">
        <authorList>
            <person name="Sant'Anna F.H."/>
            <person name="Ambrosini A."/>
            <person name="Souza R."/>
            <person name="Bach E."/>
            <person name="Fernandes G."/>
            <person name="Balsanelli E."/>
            <person name="Baura V.A."/>
            <person name="Souza E.M."/>
            <person name="Passaglia L."/>
        </authorList>
    </citation>
    <scope>NUCLEOTIDE SEQUENCE [LARGE SCALE GENOMIC DNA]</scope>
    <source>
        <strain evidence="11 12">P26E</strain>
    </source>
</reference>
<comment type="catalytic activity">
    <reaction evidence="8">
        <text>L-seryl-[protein] + ATP = O-phospho-L-seryl-[protein] + ADP + H(+)</text>
        <dbReference type="Rhea" id="RHEA:17989"/>
        <dbReference type="Rhea" id="RHEA-COMP:9863"/>
        <dbReference type="Rhea" id="RHEA-COMP:11604"/>
        <dbReference type="ChEBI" id="CHEBI:15378"/>
        <dbReference type="ChEBI" id="CHEBI:29999"/>
        <dbReference type="ChEBI" id="CHEBI:30616"/>
        <dbReference type="ChEBI" id="CHEBI:83421"/>
        <dbReference type="ChEBI" id="CHEBI:456216"/>
        <dbReference type="EC" id="2.7.11.1"/>
    </reaction>
</comment>
<evidence type="ECO:0000256" key="1">
    <source>
        <dbReference type="ARBA" id="ARBA00012513"/>
    </source>
</evidence>
<dbReference type="Proteomes" id="UP000186058">
    <property type="component" value="Unassembled WGS sequence"/>
</dbReference>
<evidence type="ECO:0000256" key="4">
    <source>
        <dbReference type="ARBA" id="ARBA00022741"/>
    </source>
</evidence>
<evidence type="ECO:0000256" key="7">
    <source>
        <dbReference type="ARBA" id="ARBA00047899"/>
    </source>
</evidence>
<keyword evidence="5" id="KW-0418">Kinase</keyword>
<evidence type="ECO:0000256" key="3">
    <source>
        <dbReference type="ARBA" id="ARBA00022679"/>
    </source>
</evidence>
<sequence>MIFGTKLKVGVTLGNRYSIAGILGTGGMSHVYLAEDLRLPGKRWAVKESIDKEGSFGDIQAEAELLISLRHPLLPGVVDFFPPDREGYCYLVMDYIEGITLSQYLADNPGPLPAKSIIRYAQQLLQVLEYLHGHHPPIVHRDMKPGNIMLTGRDELMLIDFGIARKLRRDGSEDTEKLGTVGFAAPEQYGGGQSGPASDLYGLGALLLYMASGGQYSRWQPGMEDKLRTQLPEAMIPLIRRLLRQHPEERYPNAEAVLSVLVSIEAEADEAEAEPAASPKYLRGKTASFRPKQETTVVALLGVARGLGTTHTSLAASLCLSGFGTVAWVDFNPSSTVYNRICSMLGTPLSDRDPDEAKIPVIWKGVHFYNRPSEGEISFLPGRAYDFVILDLGIGEYEGAMEEFTASDIPLLVASGADWRLEDTLHWLARSGLTPLPDWRICLPLSTQAAAGLLGSVLGGIKVHSLPFQPDPFQARGKLSEAIERLIKEQGKRRMFAKNGGLFQKK</sequence>
<gene>
    <name evidence="11" type="ORF">A3844_18980</name>
</gene>
<dbReference type="PROSITE" id="PS00107">
    <property type="entry name" value="PROTEIN_KINASE_ATP"/>
    <property type="match status" value="1"/>
</dbReference>
<dbReference type="Gene3D" id="1.10.510.10">
    <property type="entry name" value="Transferase(Phosphotransferase) domain 1"/>
    <property type="match status" value="1"/>
</dbReference>
<evidence type="ECO:0000256" key="6">
    <source>
        <dbReference type="ARBA" id="ARBA00022840"/>
    </source>
</evidence>
<dbReference type="InterPro" id="IPR000719">
    <property type="entry name" value="Prot_kinase_dom"/>
</dbReference>
<dbReference type="EMBL" id="LVWI01000051">
    <property type="protein sequence ID" value="OKP84715.1"/>
    <property type="molecule type" value="Genomic_DNA"/>
</dbReference>
<dbReference type="Gene3D" id="3.30.200.20">
    <property type="entry name" value="Phosphorylase Kinase, domain 1"/>
    <property type="match status" value="1"/>
</dbReference>
<dbReference type="PANTHER" id="PTHR24363">
    <property type="entry name" value="SERINE/THREONINE PROTEIN KINASE"/>
    <property type="match status" value="1"/>
</dbReference>
<evidence type="ECO:0000259" key="10">
    <source>
        <dbReference type="PROSITE" id="PS50011"/>
    </source>
</evidence>
<keyword evidence="6 9" id="KW-0067">ATP-binding</keyword>
<evidence type="ECO:0000256" key="8">
    <source>
        <dbReference type="ARBA" id="ARBA00048679"/>
    </source>
</evidence>
<comment type="caution">
    <text evidence="11">The sequence shown here is derived from an EMBL/GenBank/DDBJ whole genome shotgun (WGS) entry which is preliminary data.</text>
</comment>
<evidence type="ECO:0000256" key="5">
    <source>
        <dbReference type="ARBA" id="ARBA00022777"/>
    </source>
</evidence>
<feature type="domain" description="Protein kinase" evidence="10">
    <location>
        <begin position="17"/>
        <end position="262"/>
    </location>
</feature>
<dbReference type="InterPro" id="IPR017441">
    <property type="entry name" value="Protein_kinase_ATP_BS"/>
</dbReference>
<proteinExistence type="predicted"/>
<dbReference type="InterPro" id="IPR008271">
    <property type="entry name" value="Ser/Thr_kinase_AS"/>
</dbReference>
<feature type="binding site" evidence="9">
    <location>
        <position position="47"/>
    </location>
    <ligand>
        <name>ATP</name>
        <dbReference type="ChEBI" id="CHEBI:30616"/>
    </ligand>
</feature>
<keyword evidence="4 9" id="KW-0547">Nucleotide-binding</keyword>
<keyword evidence="12" id="KW-1185">Reference proteome</keyword>
<dbReference type="PROSITE" id="PS00108">
    <property type="entry name" value="PROTEIN_KINASE_ST"/>
    <property type="match status" value="1"/>
</dbReference>
<dbReference type="PANTHER" id="PTHR24363:SF0">
    <property type="entry name" value="SERINE_THREONINE KINASE LIKE DOMAIN CONTAINING 1"/>
    <property type="match status" value="1"/>
</dbReference>
<evidence type="ECO:0000256" key="2">
    <source>
        <dbReference type="ARBA" id="ARBA00022527"/>
    </source>
</evidence>
<protein>
    <recommendedName>
        <fullName evidence="1">non-specific serine/threonine protein kinase</fullName>
        <ecNumber evidence="1">2.7.11.1</ecNumber>
    </recommendedName>
</protein>